<gene>
    <name evidence="1" type="ORF">RAJCM14343_2443</name>
</gene>
<evidence type="ECO:0000313" key="1">
    <source>
        <dbReference type="EMBL" id="GES37189.1"/>
    </source>
</evidence>
<proteinExistence type="predicted"/>
<dbReference type="PANTHER" id="PTHR34129:SF1">
    <property type="entry name" value="DUF952 DOMAIN-CONTAINING PROTEIN"/>
    <property type="match status" value="1"/>
</dbReference>
<keyword evidence="2" id="KW-1185">Reference proteome</keyword>
<accession>A0ABQ0YKV3</accession>
<sequence>MPTTCGFAAAGVRSQRRALGAVAGPERSSRGVAVTDRLVHICARADWERAQRSGALTPESLAAQGFVHLSAPEQVHLPANRLFAGRTDLVLLHIDPARLADEVRFEPGVPGDPAGMAFPHLYGPLPVAAVTAVVDYLPDENGRFGHL</sequence>
<name>A0ABQ0YKV3_9NOCA</name>
<dbReference type="InterPro" id="IPR009297">
    <property type="entry name" value="DUF952"/>
</dbReference>
<dbReference type="EMBL" id="BLAH01000083">
    <property type="protein sequence ID" value="GES37189.1"/>
    <property type="molecule type" value="Genomic_DNA"/>
</dbReference>
<dbReference type="Proteomes" id="UP000325466">
    <property type="component" value="Unassembled WGS sequence"/>
</dbReference>
<protein>
    <submittedName>
        <fullName evidence="1">Glutathione S-transferase domain protein</fullName>
    </submittedName>
</protein>
<organism evidence="1 2">
    <name type="scientific">Rhodococcus aetherivorans</name>
    <dbReference type="NCBI Taxonomy" id="191292"/>
    <lineage>
        <taxon>Bacteria</taxon>
        <taxon>Bacillati</taxon>
        <taxon>Actinomycetota</taxon>
        <taxon>Actinomycetes</taxon>
        <taxon>Mycobacteriales</taxon>
        <taxon>Nocardiaceae</taxon>
        <taxon>Rhodococcus</taxon>
    </lineage>
</organism>
<dbReference type="Pfam" id="PF06108">
    <property type="entry name" value="DUF952"/>
    <property type="match status" value="1"/>
</dbReference>
<dbReference type="SUPFAM" id="SSF56399">
    <property type="entry name" value="ADP-ribosylation"/>
    <property type="match status" value="1"/>
</dbReference>
<dbReference type="Gene3D" id="3.20.170.20">
    <property type="entry name" value="Protein of unknown function DUF952"/>
    <property type="match status" value="1"/>
</dbReference>
<dbReference type="PANTHER" id="PTHR34129">
    <property type="entry name" value="BLR1139 PROTEIN"/>
    <property type="match status" value="1"/>
</dbReference>
<evidence type="ECO:0000313" key="2">
    <source>
        <dbReference type="Proteomes" id="UP000325466"/>
    </source>
</evidence>
<reference evidence="1 2" key="1">
    <citation type="journal article" date="2018" name="Biodegradation">
        <title>1,4-Dioxane degradation characteristics of Rhodococcus aetherivorans JCM 14343.</title>
        <authorList>
            <person name="Inoue D."/>
            <person name="Tsunoda T."/>
            <person name="Yamamoto N."/>
            <person name="Ike M."/>
            <person name="Sei K."/>
        </authorList>
    </citation>
    <scope>NUCLEOTIDE SEQUENCE [LARGE SCALE GENOMIC DNA]</scope>
    <source>
        <strain evidence="1 2">JCM 14343</strain>
    </source>
</reference>
<comment type="caution">
    <text evidence="1">The sequence shown here is derived from an EMBL/GenBank/DDBJ whole genome shotgun (WGS) entry which is preliminary data.</text>
</comment>